<dbReference type="EMBL" id="RBKS01000001">
    <property type="protein sequence ID" value="RKR73036.1"/>
    <property type="molecule type" value="Genomic_DNA"/>
</dbReference>
<sequence>MTEIPAEVGAVLEGAPPARRADAAALLDLFADITGQEPWLPYAGIIGFGHYDYEYASGHSGSSAAAAFGVRTTGLVVYLMDGCATYEKQLARLGPHRTTTGCLYLKRLDGVDLGVLREIVAASYAALTAGVYRHRASDAGGGETPSS</sequence>
<organism evidence="1 2">
    <name type="scientific">Frondihabitans australicus</name>
    <dbReference type="NCBI Taxonomy" id="386892"/>
    <lineage>
        <taxon>Bacteria</taxon>
        <taxon>Bacillati</taxon>
        <taxon>Actinomycetota</taxon>
        <taxon>Actinomycetes</taxon>
        <taxon>Micrococcales</taxon>
        <taxon>Microbacteriaceae</taxon>
        <taxon>Frondihabitans</taxon>
    </lineage>
</organism>
<keyword evidence="2" id="KW-1185">Reference proteome</keyword>
<proteinExistence type="predicted"/>
<dbReference type="Proteomes" id="UP000280008">
    <property type="component" value="Unassembled WGS sequence"/>
</dbReference>
<reference evidence="1 2" key="1">
    <citation type="submission" date="2018-10" db="EMBL/GenBank/DDBJ databases">
        <title>Sequencing the genomes of 1000 actinobacteria strains.</title>
        <authorList>
            <person name="Klenk H.-P."/>
        </authorList>
    </citation>
    <scope>NUCLEOTIDE SEQUENCE [LARGE SCALE GENOMIC DNA]</scope>
    <source>
        <strain evidence="1 2">DSM 17894</strain>
    </source>
</reference>
<name>A0A495IDE6_9MICO</name>
<evidence type="ECO:0008006" key="3">
    <source>
        <dbReference type="Google" id="ProtNLM"/>
    </source>
</evidence>
<dbReference type="AlphaFoldDB" id="A0A495IDE6"/>
<evidence type="ECO:0000313" key="2">
    <source>
        <dbReference type="Proteomes" id="UP000280008"/>
    </source>
</evidence>
<dbReference type="RefSeq" id="WP_245981305.1">
    <property type="nucleotide sequence ID" value="NZ_RBKS01000001.1"/>
</dbReference>
<evidence type="ECO:0000313" key="1">
    <source>
        <dbReference type="EMBL" id="RKR73036.1"/>
    </source>
</evidence>
<gene>
    <name evidence="1" type="ORF">C8E83_0118</name>
</gene>
<accession>A0A495IDE6</accession>
<protein>
    <recommendedName>
        <fullName evidence="3">YdhG-like domain-containing protein</fullName>
    </recommendedName>
</protein>
<comment type="caution">
    <text evidence="1">The sequence shown here is derived from an EMBL/GenBank/DDBJ whole genome shotgun (WGS) entry which is preliminary data.</text>
</comment>